<dbReference type="InterPro" id="IPR033469">
    <property type="entry name" value="CYTH-like_dom_sf"/>
</dbReference>
<proteinExistence type="inferred from homology"/>
<comment type="cofactor">
    <cofactor evidence="1">
        <name>Mg(2+)</name>
        <dbReference type="ChEBI" id="CHEBI:18420"/>
    </cofactor>
</comment>
<dbReference type="GO" id="GO:0006772">
    <property type="term" value="P:thiamine metabolic process"/>
    <property type="evidence" value="ECO:0007669"/>
    <property type="project" value="InterPro"/>
</dbReference>
<evidence type="ECO:0000256" key="9">
    <source>
        <dbReference type="ARBA" id="ARBA00022723"/>
    </source>
</evidence>
<evidence type="ECO:0000256" key="8">
    <source>
        <dbReference type="ARBA" id="ARBA00022490"/>
    </source>
</evidence>
<comment type="similarity">
    <text evidence="4">Belongs to the ThTPase family.</text>
</comment>
<dbReference type="PANTHER" id="PTHR14586:SF1">
    <property type="entry name" value="THIAMINE-TRIPHOSPHATASE"/>
    <property type="match status" value="1"/>
</dbReference>
<evidence type="ECO:0000313" key="15">
    <source>
        <dbReference type="Proteomes" id="UP000749559"/>
    </source>
</evidence>
<dbReference type="GO" id="GO:0042357">
    <property type="term" value="P:thiamine diphosphate metabolic process"/>
    <property type="evidence" value="ECO:0007669"/>
    <property type="project" value="TreeGrafter"/>
</dbReference>
<evidence type="ECO:0000256" key="1">
    <source>
        <dbReference type="ARBA" id="ARBA00001946"/>
    </source>
</evidence>
<dbReference type="Gene3D" id="2.40.320.10">
    <property type="entry name" value="Hypothetical Protein Pfu-838710-001"/>
    <property type="match status" value="1"/>
</dbReference>
<evidence type="ECO:0000313" key="14">
    <source>
        <dbReference type="EMBL" id="CAH1780458.1"/>
    </source>
</evidence>
<comment type="subunit">
    <text evidence="5">Monomer.</text>
</comment>
<gene>
    <name evidence="14" type="ORF">OFUS_LOCUS7151</name>
</gene>
<evidence type="ECO:0000256" key="10">
    <source>
        <dbReference type="ARBA" id="ARBA00022801"/>
    </source>
</evidence>
<dbReference type="GO" id="GO:0050333">
    <property type="term" value="F:thiamine triphosphate phosphatase activity"/>
    <property type="evidence" value="ECO:0007669"/>
    <property type="project" value="UniProtKB-EC"/>
</dbReference>
<dbReference type="InterPro" id="IPR023577">
    <property type="entry name" value="CYTH_domain"/>
</dbReference>
<keyword evidence="15" id="KW-1185">Reference proteome</keyword>
<dbReference type="GO" id="GO:0005737">
    <property type="term" value="C:cytoplasm"/>
    <property type="evidence" value="ECO:0007669"/>
    <property type="project" value="UniProtKB-SubCell"/>
</dbReference>
<name>A0A8J1Y8E1_OWEFU</name>
<evidence type="ECO:0000256" key="12">
    <source>
        <dbReference type="ARBA" id="ARBA00022990"/>
    </source>
</evidence>
<dbReference type="CDD" id="cd07758">
    <property type="entry name" value="ThTPase"/>
    <property type="match status" value="1"/>
</dbReference>
<dbReference type="Pfam" id="PF01928">
    <property type="entry name" value="CYTH"/>
    <property type="match status" value="1"/>
</dbReference>
<evidence type="ECO:0000256" key="5">
    <source>
        <dbReference type="ARBA" id="ARBA00011245"/>
    </source>
</evidence>
<dbReference type="InterPro" id="IPR039582">
    <property type="entry name" value="THTPA"/>
</dbReference>
<dbReference type="SUPFAM" id="SSF55154">
    <property type="entry name" value="CYTH-like phosphatases"/>
    <property type="match status" value="1"/>
</dbReference>
<evidence type="ECO:0000256" key="3">
    <source>
        <dbReference type="ARBA" id="ARBA00004496"/>
    </source>
</evidence>
<dbReference type="EMBL" id="CAIIXF020000003">
    <property type="protein sequence ID" value="CAH1780458.1"/>
    <property type="molecule type" value="Genomic_DNA"/>
</dbReference>
<evidence type="ECO:0000256" key="2">
    <source>
        <dbReference type="ARBA" id="ARBA00002106"/>
    </source>
</evidence>
<organism evidence="14 15">
    <name type="scientific">Owenia fusiformis</name>
    <name type="common">Polychaete worm</name>
    <dbReference type="NCBI Taxonomy" id="6347"/>
    <lineage>
        <taxon>Eukaryota</taxon>
        <taxon>Metazoa</taxon>
        <taxon>Spiralia</taxon>
        <taxon>Lophotrochozoa</taxon>
        <taxon>Annelida</taxon>
        <taxon>Polychaeta</taxon>
        <taxon>Sedentaria</taxon>
        <taxon>Canalipalpata</taxon>
        <taxon>Sabellida</taxon>
        <taxon>Oweniida</taxon>
        <taxon>Oweniidae</taxon>
        <taxon>Owenia</taxon>
    </lineage>
</organism>
<evidence type="ECO:0000256" key="7">
    <source>
        <dbReference type="ARBA" id="ARBA00020088"/>
    </source>
</evidence>
<dbReference type="EC" id="3.6.1.28" evidence="6"/>
<comment type="caution">
    <text evidence="14">The sequence shown here is derived from an EMBL/GenBank/DDBJ whole genome shotgun (WGS) entry which is preliminary data.</text>
</comment>
<comment type="function">
    <text evidence="2">Hydrolase highly specific for thiamine triphosphate (ThTP).</text>
</comment>
<comment type="catalytic activity">
    <reaction evidence="13">
        <text>thiamine triphosphate + H2O = thiamine diphosphate + phosphate + H(+)</text>
        <dbReference type="Rhea" id="RHEA:11744"/>
        <dbReference type="ChEBI" id="CHEBI:15377"/>
        <dbReference type="ChEBI" id="CHEBI:15378"/>
        <dbReference type="ChEBI" id="CHEBI:43474"/>
        <dbReference type="ChEBI" id="CHEBI:58937"/>
        <dbReference type="ChEBI" id="CHEBI:58938"/>
        <dbReference type="EC" id="3.6.1.28"/>
    </reaction>
</comment>
<evidence type="ECO:0000256" key="6">
    <source>
        <dbReference type="ARBA" id="ARBA00012378"/>
    </source>
</evidence>
<evidence type="ECO:0000256" key="11">
    <source>
        <dbReference type="ARBA" id="ARBA00022842"/>
    </source>
</evidence>
<evidence type="ECO:0000256" key="4">
    <source>
        <dbReference type="ARBA" id="ARBA00008181"/>
    </source>
</evidence>
<reference evidence="14" key="1">
    <citation type="submission" date="2022-03" db="EMBL/GenBank/DDBJ databases">
        <authorList>
            <person name="Martin C."/>
        </authorList>
    </citation>
    <scope>NUCLEOTIDE SEQUENCE</scope>
</reference>
<dbReference type="InterPro" id="IPR012177">
    <property type="entry name" value="ThTPase_euk"/>
</dbReference>
<keyword evidence="11" id="KW-0460">Magnesium</keyword>
<keyword evidence="10" id="KW-0378">Hydrolase</keyword>
<evidence type="ECO:0000256" key="13">
    <source>
        <dbReference type="ARBA" id="ARBA00048194"/>
    </source>
</evidence>
<dbReference type="Proteomes" id="UP000749559">
    <property type="component" value="Unassembled WGS sequence"/>
</dbReference>
<comment type="subcellular location">
    <subcellularLocation>
        <location evidence="3">Cytoplasm</location>
    </subcellularLocation>
</comment>
<sequence length="398" mass="44513">MADIEENSSGPPRPERLNSCEHIEDSIIIPKIPKIISPTLDSVPSFPDGQESQESESFTMITHDDAFIPSPDGISSSEKIISFTTTTRTTTTTSEFQEDMQSQMASSAIDNKDYDAENTPNMDSLRDVVTSILLGVGSKDDDNANENTTESVQKTMTTVTTVTSTTETSVTTEEEESNDKIIEFVEDKGSDNVDFNRELDVIEVERKFVIPDNCEAKLEEIGAKLLKEHTFNDVYFDNNTYALTLADHWLRKRNGSWELKCPPEQREDSTTSQQYREISEEPKILEKLKSVITSEASTISDFLGVTKCEGFADFNTTRKSFSLDNYSIDLDLTNWGFKVGEIETIVVNSDRVSEALAGIDSIADRLGIKTGERIPGKIPTYLRLNRHKHYLALVEGII</sequence>
<protein>
    <recommendedName>
        <fullName evidence="7">Thiamine-triphosphatase</fullName>
        <ecNumber evidence="6">3.6.1.28</ecNumber>
    </recommendedName>
</protein>
<dbReference type="AlphaFoldDB" id="A0A8J1Y8E1"/>
<keyword evidence="9" id="KW-0479">Metal-binding</keyword>
<keyword evidence="12" id="KW-0007">Acetylation</keyword>
<accession>A0A8J1Y8E1</accession>
<keyword evidence="8" id="KW-0963">Cytoplasm</keyword>
<dbReference type="PANTHER" id="PTHR14586">
    <property type="entry name" value="THIAMINE-TRIPHOSPHATASE"/>
    <property type="match status" value="1"/>
</dbReference>
<dbReference type="SMART" id="SM01118">
    <property type="entry name" value="CYTH"/>
    <property type="match status" value="1"/>
</dbReference>
<dbReference type="GO" id="GO:0000287">
    <property type="term" value="F:magnesium ion binding"/>
    <property type="evidence" value="ECO:0007669"/>
    <property type="project" value="TreeGrafter"/>
</dbReference>
<dbReference type="OrthoDB" id="442176at2759"/>